<protein>
    <recommendedName>
        <fullName evidence="2">Fibronectin type-III domain-containing protein</fullName>
    </recommendedName>
</protein>
<dbReference type="SMART" id="SM00060">
    <property type="entry name" value="FN3"/>
    <property type="match status" value="2"/>
</dbReference>
<feature type="signal peptide" evidence="1">
    <location>
        <begin position="1"/>
        <end position="22"/>
    </location>
</feature>
<name>A0A921JI00_9BACT</name>
<evidence type="ECO:0000313" key="3">
    <source>
        <dbReference type="EMBL" id="HJE39250.1"/>
    </source>
</evidence>
<dbReference type="Proteomes" id="UP000711407">
    <property type="component" value="Unassembled WGS sequence"/>
</dbReference>
<gene>
    <name evidence="3" type="ORF">K8V47_05785</name>
</gene>
<organism evidence="3 4">
    <name type="scientific">Candidatus Amulumruptor caecigallinarius</name>
    <dbReference type="NCBI Taxonomy" id="2109911"/>
    <lineage>
        <taxon>Bacteria</taxon>
        <taxon>Pseudomonadati</taxon>
        <taxon>Bacteroidota</taxon>
        <taxon>Bacteroidia</taxon>
        <taxon>Bacteroidales</taxon>
        <taxon>Muribaculaceae</taxon>
        <taxon>Candidatus Amulumruptor</taxon>
    </lineage>
</organism>
<proteinExistence type="predicted"/>
<dbReference type="Gene3D" id="2.60.120.260">
    <property type="entry name" value="Galactose-binding domain-like"/>
    <property type="match status" value="1"/>
</dbReference>
<comment type="caution">
    <text evidence="3">The sequence shown here is derived from an EMBL/GenBank/DDBJ whole genome shotgun (WGS) entry which is preliminary data.</text>
</comment>
<dbReference type="EMBL" id="DYXT01000028">
    <property type="protein sequence ID" value="HJE39250.1"/>
    <property type="molecule type" value="Genomic_DNA"/>
</dbReference>
<dbReference type="InterPro" id="IPR008979">
    <property type="entry name" value="Galactose-bd-like_sf"/>
</dbReference>
<reference evidence="3" key="1">
    <citation type="journal article" date="2021" name="PeerJ">
        <title>Extensive microbial diversity within the chicken gut microbiome revealed by metagenomics and culture.</title>
        <authorList>
            <person name="Gilroy R."/>
            <person name="Ravi A."/>
            <person name="Getino M."/>
            <person name="Pursley I."/>
            <person name="Horton D.L."/>
            <person name="Alikhan N.F."/>
            <person name="Baker D."/>
            <person name="Gharbi K."/>
            <person name="Hall N."/>
            <person name="Watson M."/>
            <person name="Adriaenssens E.M."/>
            <person name="Foster-Nyarko E."/>
            <person name="Jarju S."/>
            <person name="Secka A."/>
            <person name="Antonio M."/>
            <person name="Oren A."/>
            <person name="Chaudhuri R.R."/>
            <person name="La Ragione R."/>
            <person name="Hildebrand F."/>
            <person name="Pallen M.J."/>
        </authorList>
    </citation>
    <scope>NUCLEOTIDE SEQUENCE</scope>
    <source>
        <strain evidence="3">4100</strain>
    </source>
</reference>
<evidence type="ECO:0000259" key="2">
    <source>
        <dbReference type="SMART" id="SM00060"/>
    </source>
</evidence>
<dbReference type="AlphaFoldDB" id="A0A921JI00"/>
<keyword evidence="1" id="KW-0732">Signal</keyword>
<feature type="chain" id="PRO_5037456228" description="Fibronectin type-III domain-containing protein" evidence="1">
    <location>
        <begin position="23"/>
        <end position="895"/>
    </location>
</feature>
<accession>A0A921JI00</accession>
<evidence type="ECO:0000313" key="4">
    <source>
        <dbReference type="Proteomes" id="UP000711407"/>
    </source>
</evidence>
<feature type="domain" description="Fibronectin type-III" evidence="2">
    <location>
        <begin position="190"/>
        <end position="261"/>
    </location>
</feature>
<dbReference type="InterPro" id="IPR003961">
    <property type="entry name" value="FN3_dom"/>
</dbReference>
<reference evidence="3" key="2">
    <citation type="submission" date="2021-09" db="EMBL/GenBank/DDBJ databases">
        <authorList>
            <person name="Gilroy R."/>
        </authorList>
    </citation>
    <scope>NUCLEOTIDE SEQUENCE</scope>
    <source>
        <strain evidence="3">4100</strain>
    </source>
</reference>
<sequence length="895" mass="98338">MKKFTTITTALALALSSMTAGAVNYVVWSGDDLKEGETQIPTNWEEWWGMSFAATDDVDSAEGKAMKFTCTTSGTCSMGIYQSSEEFDNKVLSDLDLVFTAKAEGSADYSVRLTATNAAGEKLKPENDATFTVASDGQYHEIRLNIKSDFPDVYNLWQSNPKGYVFSLIADNKADAVLYLYDIHYEAAIEMPAITAEVTNVTTTSADIVYAVTFPDGYTNTSVAVNDEPAETSATLNLAGLSPKTKYTYTIVAKGEFDGKEYLTEKVVTFTTAREEGDDPVWYGETDIEGFHAIYNITWNPDKTLTVNTTLETENETPAGDRNFHIYINGDEWLKLYDEDEDGILSGTTTSTFEEGTVITWEWYMPYAGGVYQQTNQYTVGSENEPIVIVPAPRISASSQNVTYNSAEIAYELTIPDELKEAEVKVYYQAAGGEALVAEASPIALTGLTENTQYTYDVYAVATLGEETFESKHVEVSFKTPRENAVDLVYADYTKAEFKNAWLVGENPDTDRRSMYFSFPWSVTYKTDGTAIYQVDLSQAADVVGLNPQIWSGDFRQLTKNEETGLYEYNFGQQTEGATVEISHYFAYDGGQYDFRTPYVTFGQEQEAPTLGEAANLTLTASKENVMVNENVIISAVATDAAGYYLPVTDVEYQIPDGVERDGIHVKLTQKGSYTITATANELSASVTLTAIASEDAENVAAGVIGTTDEEYVIENTKAEHATDGDESTELRWGCGETEEHYLILDLTGANPNGYYIEAVDVLFEGAYASEFSVTLSNTNPQSAISSQADDAEDVVFTNTEATTHHIFTQQPTAMHKYVTLRTTKALNTGWGIKLKEIRVYGTTTQASSSDDINAESASAAEQNAEGIYDLNGNRVYMTVPGQIYIIDGKKVLVK</sequence>
<dbReference type="SUPFAM" id="SSF49785">
    <property type="entry name" value="Galactose-binding domain-like"/>
    <property type="match status" value="1"/>
</dbReference>
<evidence type="ECO:0000256" key="1">
    <source>
        <dbReference type="SAM" id="SignalP"/>
    </source>
</evidence>
<feature type="domain" description="Fibronectin type-III" evidence="2">
    <location>
        <begin position="391"/>
        <end position="467"/>
    </location>
</feature>